<protein>
    <submittedName>
        <fullName evidence="3">MerR family transcriptional regulator</fullName>
    </submittedName>
</protein>
<comment type="caution">
    <text evidence="3">The sequence shown here is derived from an EMBL/GenBank/DDBJ whole genome shotgun (WGS) entry which is preliminary data.</text>
</comment>
<dbReference type="SUPFAM" id="SSF55136">
    <property type="entry name" value="Probable bacterial effector-binding domain"/>
    <property type="match status" value="1"/>
</dbReference>
<name>A0ABR4Z0R5_9MYCO</name>
<dbReference type="PANTHER" id="PTHR30204:SF97">
    <property type="entry name" value="MERR FAMILY REGULATORY PROTEIN"/>
    <property type="match status" value="1"/>
</dbReference>
<dbReference type="SMART" id="SM00871">
    <property type="entry name" value="AraC_E_bind"/>
    <property type="match status" value="1"/>
</dbReference>
<dbReference type="PANTHER" id="PTHR30204">
    <property type="entry name" value="REDOX-CYCLING DRUG-SENSING TRANSCRIPTIONAL ACTIVATOR SOXR"/>
    <property type="match status" value="1"/>
</dbReference>
<evidence type="ECO:0000256" key="1">
    <source>
        <dbReference type="ARBA" id="ARBA00023125"/>
    </source>
</evidence>
<dbReference type="SMART" id="SM00422">
    <property type="entry name" value="HTH_MERR"/>
    <property type="match status" value="1"/>
</dbReference>
<dbReference type="Pfam" id="PF06445">
    <property type="entry name" value="GyrI-like"/>
    <property type="match status" value="1"/>
</dbReference>
<dbReference type="Gene3D" id="1.10.1660.10">
    <property type="match status" value="1"/>
</dbReference>
<dbReference type="EMBL" id="JTLZ01000001">
    <property type="protein sequence ID" value="KHO28071.1"/>
    <property type="molecule type" value="Genomic_DNA"/>
</dbReference>
<evidence type="ECO:0000259" key="2">
    <source>
        <dbReference type="PROSITE" id="PS50937"/>
    </source>
</evidence>
<dbReference type="Proteomes" id="UP000031004">
    <property type="component" value="Unassembled WGS sequence"/>
</dbReference>
<dbReference type="InterPro" id="IPR010499">
    <property type="entry name" value="AraC_E-bd"/>
</dbReference>
<dbReference type="InterPro" id="IPR029442">
    <property type="entry name" value="GyrI-like"/>
</dbReference>
<gene>
    <name evidence="3" type="ORF">QQ44_00390</name>
</gene>
<evidence type="ECO:0000313" key="4">
    <source>
        <dbReference type="Proteomes" id="UP000031004"/>
    </source>
</evidence>
<dbReference type="InterPro" id="IPR047057">
    <property type="entry name" value="MerR_fam"/>
</dbReference>
<dbReference type="SUPFAM" id="SSF46955">
    <property type="entry name" value="Putative DNA-binding domain"/>
    <property type="match status" value="1"/>
</dbReference>
<dbReference type="Pfam" id="PF13411">
    <property type="entry name" value="MerR_1"/>
    <property type="match status" value="1"/>
</dbReference>
<dbReference type="CDD" id="cd01107">
    <property type="entry name" value="HTH_BmrR"/>
    <property type="match status" value="1"/>
</dbReference>
<dbReference type="PROSITE" id="PS50937">
    <property type="entry name" value="HTH_MERR_2"/>
    <property type="match status" value="1"/>
</dbReference>
<dbReference type="Gene3D" id="3.20.80.10">
    <property type="entry name" value="Regulatory factor, effector binding domain"/>
    <property type="match status" value="1"/>
</dbReference>
<reference evidence="3 4" key="1">
    <citation type="submission" date="2014-11" db="EMBL/GenBank/DDBJ databases">
        <title>Mycobacterium setense Manresensis Genome.</title>
        <authorList>
            <person name="Rech G."/>
            <person name="Sumoy L."/>
        </authorList>
    </citation>
    <scope>NUCLEOTIDE SEQUENCE [LARGE SCALE GENOMIC DNA]</scope>
    <source>
        <strain evidence="3 4">Manresensis</strain>
    </source>
</reference>
<keyword evidence="1" id="KW-0238">DNA-binding</keyword>
<accession>A0ABR4Z0R5</accession>
<dbReference type="InterPro" id="IPR009061">
    <property type="entry name" value="DNA-bd_dom_put_sf"/>
</dbReference>
<organism evidence="3 4">
    <name type="scientific">Mycolicibacterium setense</name>
    <dbReference type="NCBI Taxonomy" id="431269"/>
    <lineage>
        <taxon>Bacteria</taxon>
        <taxon>Bacillati</taxon>
        <taxon>Actinomycetota</taxon>
        <taxon>Actinomycetes</taxon>
        <taxon>Mycobacteriales</taxon>
        <taxon>Mycobacteriaceae</taxon>
        <taxon>Mycolicibacterium</taxon>
    </lineage>
</organism>
<feature type="domain" description="HTH merR-type" evidence="2">
    <location>
        <begin position="4"/>
        <end position="74"/>
    </location>
</feature>
<sequence length="272" mass="30063">MTTELSIGDFSRMTQLPVKTLRHYHEVGLLEPDHIDPSSGYRYYTAEQVATAQVVRRLRQVGMPIADVRAVLAAAPADRNALIGGHLQQLEDQLAATRSAVESLRAILQRPDEASRIHYRSVAAASAAAVTATVDRDELLPWWQGAVGELRATVLREPELTVTGAPGALFGFDIFARDRGVATVFIPVEGEVHPVGRVAPQMIPAAELAVVNHRGSHDDVDLAYSALGEYATRREISVEGPLREYYERFFWDTDDSAEWLTMLCWPVFRADA</sequence>
<evidence type="ECO:0000313" key="3">
    <source>
        <dbReference type="EMBL" id="KHO28071.1"/>
    </source>
</evidence>
<dbReference type="InterPro" id="IPR011256">
    <property type="entry name" value="Reg_factor_effector_dom_sf"/>
</dbReference>
<proteinExistence type="predicted"/>
<dbReference type="InterPro" id="IPR000551">
    <property type="entry name" value="MerR-type_HTH_dom"/>
</dbReference>
<dbReference type="RefSeq" id="WP_039312758.1">
    <property type="nucleotide sequence ID" value="NZ_JTLZ01000001.1"/>
</dbReference>
<keyword evidence="4" id="KW-1185">Reference proteome</keyword>